<dbReference type="Proteomes" id="UP000288547">
    <property type="component" value="Unassembled WGS sequence"/>
</dbReference>
<dbReference type="RefSeq" id="WP_128493801.1">
    <property type="nucleotide sequence ID" value="NZ_RZNB01000001.1"/>
</dbReference>
<comment type="caution">
    <text evidence="2">The sequence shown here is derived from an EMBL/GenBank/DDBJ whole genome shotgun (WGS) entry which is preliminary data.</text>
</comment>
<evidence type="ECO:0000313" key="2">
    <source>
        <dbReference type="EMBL" id="RWZ52958.1"/>
    </source>
</evidence>
<dbReference type="GO" id="GO:0016841">
    <property type="term" value="F:ammonia-lyase activity"/>
    <property type="evidence" value="ECO:0007669"/>
    <property type="project" value="UniProtKB-ARBA"/>
</dbReference>
<protein>
    <submittedName>
        <fullName evidence="2">Phenylalanine ammonia-lyase</fullName>
    </submittedName>
</protein>
<dbReference type="InterPro" id="IPR001106">
    <property type="entry name" value="Aromatic_Lyase"/>
</dbReference>
<name>A0A3S4A734_9MICO</name>
<dbReference type="InterPro" id="IPR008948">
    <property type="entry name" value="L-Aspartase-like"/>
</dbReference>
<dbReference type="OrthoDB" id="3278073at2"/>
<reference evidence="2 3" key="1">
    <citation type="submission" date="2018-12" db="EMBL/GenBank/DDBJ databases">
        <authorList>
            <person name="Li F."/>
        </authorList>
    </citation>
    <scope>NUCLEOTIDE SEQUENCE [LARGE SCALE GENOMIC DNA]</scope>
    <source>
        <strain evidence="2 3">11W25H-1</strain>
    </source>
</reference>
<dbReference type="Pfam" id="PF00221">
    <property type="entry name" value="Lyase_aromatic"/>
    <property type="match status" value="1"/>
</dbReference>
<dbReference type="SUPFAM" id="SSF48557">
    <property type="entry name" value="L-aspartase-like"/>
    <property type="match status" value="1"/>
</dbReference>
<proteinExistence type="predicted"/>
<dbReference type="PANTHER" id="PTHR10362">
    <property type="entry name" value="HISTIDINE AMMONIA-LYASE"/>
    <property type="match status" value="1"/>
</dbReference>
<gene>
    <name evidence="2" type="ORF">ELQ90_03205</name>
</gene>
<accession>A0A3S4A734</accession>
<dbReference type="Gene3D" id="1.20.200.10">
    <property type="entry name" value="Fumarase/aspartase (Central domain)"/>
    <property type="match status" value="1"/>
</dbReference>
<dbReference type="AlphaFoldDB" id="A0A3S4A734"/>
<dbReference type="EMBL" id="RZNB01000001">
    <property type="protein sequence ID" value="RWZ52958.1"/>
    <property type="molecule type" value="Genomic_DNA"/>
</dbReference>
<keyword evidence="1 2" id="KW-0456">Lyase</keyword>
<evidence type="ECO:0000313" key="3">
    <source>
        <dbReference type="Proteomes" id="UP000288547"/>
    </source>
</evidence>
<keyword evidence="3" id="KW-1185">Reference proteome</keyword>
<evidence type="ECO:0000256" key="1">
    <source>
        <dbReference type="ARBA" id="ARBA00023239"/>
    </source>
</evidence>
<organism evidence="2 3">
    <name type="scientific">Labedella phragmitis</name>
    <dbReference type="NCBI Taxonomy" id="2498849"/>
    <lineage>
        <taxon>Bacteria</taxon>
        <taxon>Bacillati</taxon>
        <taxon>Actinomycetota</taxon>
        <taxon>Actinomycetes</taxon>
        <taxon>Micrococcales</taxon>
        <taxon>Microbacteriaceae</taxon>
        <taxon>Labedella</taxon>
    </lineage>
</organism>
<sequence>MSPSIPPPPATPEIVLDGTRLTAAELAAIARSRASPRVDPTAWERVAAAHEGLVRARRDGAVYGANTGVGANRGVSIGDASDAVTASAHAKRLLGSHCAAVGPIESDDVARGAMVVRLNQILAGGSGVSSALARGLEDAILADSVPTLHGWGAIGTADLSVLAELALTLTGDRPWAQRGIARVALADSDALPFMSSSALTIATAAIAAADATRLLRASLVVAALTHIALDGAAEAYDAAVHTAVRRPGQAEVAAILARLTSGSRGGAPARLQDPFGLRVVPQVHAPASESLTALIALVEAEANGAAENPLVGPDAVLHHGQFHLAALAAALDSARTSLYPVLTLSSARLGLLLRPEVSGLRPFLSSVDAGSSGLMITEYVVQDVLSTLRTDAAPVSGGSVSISLGLEEHASFATQGARALGRMVAAAPTVVAVEAVAAVRALRNAPERVVGTPVEGAYEQLADALDPEETDRPLGPDIERAVALLGGLADFA</sequence>